<dbReference type="PANTHER" id="PTHR13954:SF6">
    <property type="entry name" value="NON-SPECIFIC SERINE_THREONINE PROTEIN KINASE"/>
    <property type="match status" value="1"/>
</dbReference>
<dbReference type="PROSITE" id="PS00107">
    <property type="entry name" value="PROTEIN_KINASE_ATP"/>
    <property type="match status" value="1"/>
</dbReference>
<keyword evidence="4" id="KW-0808">Transferase</keyword>
<dbReference type="GO" id="GO:1990604">
    <property type="term" value="C:IRE1-TRAF2-ASK1 complex"/>
    <property type="evidence" value="ECO:0007669"/>
    <property type="project" value="TreeGrafter"/>
</dbReference>
<dbReference type="Pfam" id="PF00069">
    <property type="entry name" value="Pkinase"/>
    <property type="match status" value="1"/>
</dbReference>
<evidence type="ECO:0000256" key="4">
    <source>
        <dbReference type="RuleBase" id="RU000304"/>
    </source>
</evidence>
<dbReference type="InterPro" id="IPR045133">
    <property type="entry name" value="IRE1/2-like"/>
</dbReference>
<comment type="similarity">
    <text evidence="4">Belongs to the protein kinase superfamily.</text>
</comment>
<dbReference type="PROSITE" id="PS50011">
    <property type="entry name" value="PROTEIN_KINASE_DOM"/>
    <property type="match status" value="1"/>
</dbReference>
<protein>
    <recommendedName>
        <fullName evidence="5">Protein kinase domain-containing protein</fullName>
    </recommendedName>
</protein>
<dbReference type="SUPFAM" id="SSF56112">
    <property type="entry name" value="Protein kinase-like (PK-like)"/>
    <property type="match status" value="1"/>
</dbReference>
<dbReference type="InterPro" id="IPR008271">
    <property type="entry name" value="Ser/Thr_kinase_AS"/>
</dbReference>
<evidence type="ECO:0000256" key="1">
    <source>
        <dbReference type="ARBA" id="ARBA00022741"/>
    </source>
</evidence>
<evidence type="ECO:0000313" key="7">
    <source>
        <dbReference type="Proteomes" id="UP000789390"/>
    </source>
</evidence>
<dbReference type="GO" id="GO:0036498">
    <property type="term" value="P:IRE1-mediated unfolded protein response"/>
    <property type="evidence" value="ECO:0007669"/>
    <property type="project" value="TreeGrafter"/>
</dbReference>
<dbReference type="FunFam" id="1.10.510.10:FF:001152">
    <property type="entry name" value="Uncharacterized protein"/>
    <property type="match status" value="1"/>
</dbReference>
<dbReference type="GO" id="GO:0005524">
    <property type="term" value="F:ATP binding"/>
    <property type="evidence" value="ECO:0007669"/>
    <property type="project" value="UniProtKB-UniRule"/>
</dbReference>
<dbReference type="Proteomes" id="UP000789390">
    <property type="component" value="Unassembled WGS sequence"/>
</dbReference>
<proteinExistence type="inferred from homology"/>
<sequence length="274" mass="31182">MLKLQRIELDPTDRLGEGAHGSVFSGKFNNEQIAVKRVQLIDTDEREEEALQKLDHLNVVKLYHIENHDAFKYFALELCSASLDQLFLGESHLKKYRGPQLPDNFTLLFQLASGLEHIHSKNLIHRDIKPENVLIHVDSVQKVTMKWADFGLSKPVNDRGTFTLSGLKGTNNWMAPELLKDAATRTRGNVTSDVFGEGLVFGYYLSNGKHPYGTVVWEIPSNIVANNPVNIDEIQSSFARELIQKMLESDFKKRITSLEVVQHLQSIKIENRNF</sequence>
<keyword evidence="1 3" id="KW-0547">Nucleotide-binding</keyword>
<dbReference type="OrthoDB" id="6373300at2759"/>
<keyword evidence="2 3" id="KW-0067">ATP-binding</keyword>
<feature type="binding site" evidence="3">
    <location>
        <position position="36"/>
    </location>
    <ligand>
        <name>ATP</name>
        <dbReference type="ChEBI" id="CHEBI:30616"/>
    </ligand>
</feature>
<dbReference type="InterPro" id="IPR011009">
    <property type="entry name" value="Kinase-like_dom_sf"/>
</dbReference>
<dbReference type="SMART" id="SM00220">
    <property type="entry name" value="S_TKc"/>
    <property type="match status" value="1"/>
</dbReference>
<dbReference type="InterPro" id="IPR000719">
    <property type="entry name" value="Prot_kinase_dom"/>
</dbReference>
<dbReference type="Gene3D" id="3.30.200.20">
    <property type="entry name" value="Phosphorylase Kinase, domain 1"/>
    <property type="match status" value="1"/>
</dbReference>
<feature type="domain" description="Protein kinase" evidence="5">
    <location>
        <begin position="9"/>
        <end position="266"/>
    </location>
</feature>
<gene>
    <name evidence="6" type="ORF">DGAL_LOCUS9494</name>
</gene>
<evidence type="ECO:0000256" key="2">
    <source>
        <dbReference type="ARBA" id="ARBA00022840"/>
    </source>
</evidence>
<accession>A0A8J2W5P6</accession>
<evidence type="ECO:0000313" key="6">
    <source>
        <dbReference type="EMBL" id="CAH0106340.1"/>
    </source>
</evidence>
<name>A0A8J2W5P6_9CRUS</name>
<dbReference type="GO" id="GO:0004521">
    <property type="term" value="F:RNA endonuclease activity"/>
    <property type="evidence" value="ECO:0007669"/>
    <property type="project" value="InterPro"/>
</dbReference>
<evidence type="ECO:0000259" key="5">
    <source>
        <dbReference type="PROSITE" id="PS50011"/>
    </source>
</evidence>
<keyword evidence="7" id="KW-1185">Reference proteome</keyword>
<dbReference type="GO" id="GO:0070059">
    <property type="term" value="P:intrinsic apoptotic signaling pathway in response to endoplasmic reticulum stress"/>
    <property type="evidence" value="ECO:0007669"/>
    <property type="project" value="TreeGrafter"/>
</dbReference>
<organism evidence="6 7">
    <name type="scientific">Daphnia galeata</name>
    <dbReference type="NCBI Taxonomy" id="27404"/>
    <lineage>
        <taxon>Eukaryota</taxon>
        <taxon>Metazoa</taxon>
        <taxon>Ecdysozoa</taxon>
        <taxon>Arthropoda</taxon>
        <taxon>Crustacea</taxon>
        <taxon>Branchiopoda</taxon>
        <taxon>Diplostraca</taxon>
        <taxon>Cladocera</taxon>
        <taxon>Anomopoda</taxon>
        <taxon>Daphniidae</taxon>
        <taxon>Daphnia</taxon>
    </lineage>
</organism>
<keyword evidence="4" id="KW-0418">Kinase</keyword>
<dbReference type="GO" id="GO:0051082">
    <property type="term" value="F:unfolded protein binding"/>
    <property type="evidence" value="ECO:0007669"/>
    <property type="project" value="TreeGrafter"/>
</dbReference>
<keyword evidence="4" id="KW-0723">Serine/threonine-protein kinase</keyword>
<dbReference type="EMBL" id="CAKKLH010000223">
    <property type="protein sequence ID" value="CAH0106340.1"/>
    <property type="molecule type" value="Genomic_DNA"/>
</dbReference>
<reference evidence="6" key="1">
    <citation type="submission" date="2021-11" db="EMBL/GenBank/DDBJ databases">
        <authorList>
            <person name="Schell T."/>
        </authorList>
    </citation>
    <scope>NUCLEOTIDE SEQUENCE</scope>
    <source>
        <strain evidence="6">M5</strain>
    </source>
</reference>
<comment type="caution">
    <text evidence="6">The sequence shown here is derived from an EMBL/GenBank/DDBJ whole genome shotgun (WGS) entry which is preliminary data.</text>
</comment>
<dbReference type="AlphaFoldDB" id="A0A8J2W5P6"/>
<dbReference type="GO" id="GO:0004674">
    <property type="term" value="F:protein serine/threonine kinase activity"/>
    <property type="evidence" value="ECO:0007669"/>
    <property type="project" value="UniProtKB-KW"/>
</dbReference>
<dbReference type="Gene3D" id="1.10.510.10">
    <property type="entry name" value="Transferase(Phosphotransferase) domain 1"/>
    <property type="match status" value="1"/>
</dbReference>
<dbReference type="InterPro" id="IPR017441">
    <property type="entry name" value="Protein_kinase_ATP_BS"/>
</dbReference>
<dbReference type="PANTHER" id="PTHR13954">
    <property type="entry name" value="IRE1-RELATED"/>
    <property type="match status" value="1"/>
</dbReference>
<evidence type="ECO:0000256" key="3">
    <source>
        <dbReference type="PROSITE-ProRule" id="PRU10141"/>
    </source>
</evidence>
<dbReference type="PROSITE" id="PS00108">
    <property type="entry name" value="PROTEIN_KINASE_ST"/>
    <property type="match status" value="1"/>
</dbReference>